<accession>A0A2T0M6W3</accession>
<keyword evidence="3" id="KW-1185">Reference proteome</keyword>
<dbReference type="InterPro" id="IPR050553">
    <property type="entry name" value="Thioredoxin_ResA/DsbE_sf"/>
</dbReference>
<evidence type="ECO:0000259" key="1">
    <source>
        <dbReference type="PROSITE" id="PS51352"/>
    </source>
</evidence>
<dbReference type="CDD" id="cd02966">
    <property type="entry name" value="TlpA_like_family"/>
    <property type="match status" value="1"/>
</dbReference>
<dbReference type="InterPro" id="IPR036249">
    <property type="entry name" value="Thioredoxin-like_sf"/>
</dbReference>
<comment type="caution">
    <text evidence="2">The sequence shown here is derived from an EMBL/GenBank/DDBJ whole genome shotgun (WGS) entry which is preliminary data.</text>
</comment>
<feature type="domain" description="Thioredoxin" evidence="1">
    <location>
        <begin position="48"/>
        <end position="185"/>
    </location>
</feature>
<dbReference type="RefSeq" id="WP_106148039.1">
    <property type="nucleotide sequence ID" value="NZ_PVYX01000003.1"/>
</dbReference>
<dbReference type="Proteomes" id="UP000237640">
    <property type="component" value="Unassembled WGS sequence"/>
</dbReference>
<gene>
    <name evidence="2" type="ORF">CLV81_4118</name>
</gene>
<dbReference type="Pfam" id="PF08534">
    <property type="entry name" value="Redoxin"/>
    <property type="match status" value="1"/>
</dbReference>
<evidence type="ECO:0000313" key="3">
    <source>
        <dbReference type="Proteomes" id="UP000237640"/>
    </source>
</evidence>
<dbReference type="PANTHER" id="PTHR42852:SF17">
    <property type="entry name" value="THIOREDOXIN-LIKE PROTEIN HI_1115"/>
    <property type="match status" value="1"/>
</dbReference>
<dbReference type="PANTHER" id="PTHR42852">
    <property type="entry name" value="THIOL:DISULFIDE INTERCHANGE PROTEIN DSBE"/>
    <property type="match status" value="1"/>
</dbReference>
<sequence length="186" mass="21388">MRLSKEQIGNLIWIVVILLILFTPVGFHARVLVGRIFAFDADVIEVEERKQLNNYQWSLLDIEGNPSNLESYNNKVVVVNFWATWCPPCIAEMPSFAKLYEDYGDKVDFFFIANDEKEKVIAFLEKKGYKLPVYFEISQTPEMLTSKSIPATFILNKSGKIVVEERGVADWNSQSTRKLLDDLLAE</sequence>
<evidence type="ECO:0000313" key="2">
    <source>
        <dbReference type="EMBL" id="PRX53211.1"/>
    </source>
</evidence>
<dbReference type="PROSITE" id="PS51352">
    <property type="entry name" value="THIOREDOXIN_2"/>
    <property type="match status" value="1"/>
</dbReference>
<dbReference type="InterPro" id="IPR013740">
    <property type="entry name" value="Redoxin"/>
</dbReference>
<dbReference type="EMBL" id="PVYX01000003">
    <property type="protein sequence ID" value="PRX53211.1"/>
    <property type="molecule type" value="Genomic_DNA"/>
</dbReference>
<protein>
    <submittedName>
        <fullName evidence="2">Thiol-disulfide isomerase/thioredoxin</fullName>
    </submittedName>
</protein>
<dbReference type="OrthoDB" id="9815205at2"/>
<dbReference type="InterPro" id="IPR013766">
    <property type="entry name" value="Thioredoxin_domain"/>
</dbReference>
<dbReference type="AlphaFoldDB" id="A0A2T0M6W3"/>
<name>A0A2T0M6W3_9FLAO</name>
<dbReference type="SUPFAM" id="SSF52833">
    <property type="entry name" value="Thioredoxin-like"/>
    <property type="match status" value="1"/>
</dbReference>
<dbReference type="Gene3D" id="3.40.30.10">
    <property type="entry name" value="Glutaredoxin"/>
    <property type="match status" value="1"/>
</dbReference>
<proteinExistence type="predicted"/>
<reference evidence="2 3" key="1">
    <citation type="submission" date="2018-03" db="EMBL/GenBank/DDBJ databases">
        <title>Genomic Encyclopedia of Archaeal and Bacterial Type Strains, Phase II (KMG-II): from individual species to whole genera.</title>
        <authorList>
            <person name="Goeker M."/>
        </authorList>
    </citation>
    <scope>NUCLEOTIDE SEQUENCE [LARGE SCALE GENOMIC DNA]</scope>
    <source>
        <strain evidence="2 3">DSM 25027</strain>
    </source>
</reference>
<organism evidence="2 3">
    <name type="scientific">Flagellimonas meridianipacifica</name>
    <dbReference type="NCBI Taxonomy" id="1080225"/>
    <lineage>
        <taxon>Bacteria</taxon>
        <taxon>Pseudomonadati</taxon>
        <taxon>Bacteroidota</taxon>
        <taxon>Flavobacteriia</taxon>
        <taxon>Flavobacteriales</taxon>
        <taxon>Flavobacteriaceae</taxon>
        <taxon>Flagellimonas</taxon>
    </lineage>
</organism>
<dbReference type="GO" id="GO:0016491">
    <property type="term" value="F:oxidoreductase activity"/>
    <property type="evidence" value="ECO:0007669"/>
    <property type="project" value="InterPro"/>
</dbReference>
<dbReference type="GO" id="GO:0016853">
    <property type="term" value="F:isomerase activity"/>
    <property type="evidence" value="ECO:0007669"/>
    <property type="project" value="UniProtKB-KW"/>
</dbReference>
<keyword evidence="2" id="KW-0413">Isomerase</keyword>